<organism evidence="2 3">
    <name type="scientific">Holothuria leucospilota</name>
    <name type="common">Black long sea cucumber</name>
    <name type="synonym">Mertensiothuria leucospilota</name>
    <dbReference type="NCBI Taxonomy" id="206669"/>
    <lineage>
        <taxon>Eukaryota</taxon>
        <taxon>Metazoa</taxon>
        <taxon>Echinodermata</taxon>
        <taxon>Eleutherozoa</taxon>
        <taxon>Echinozoa</taxon>
        <taxon>Holothuroidea</taxon>
        <taxon>Aspidochirotacea</taxon>
        <taxon>Aspidochirotida</taxon>
        <taxon>Holothuriidae</taxon>
        <taxon>Holothuria</taxon>
    </lineage>
</organism>
<gene>
    <name evidence="2" type="ORF">HOLleu_23127</name>
</gene>
<keyword evidence="3" id="KW-1185">Reference proteome</keyword>
<dbReference type="AlphaFoldDB" id="A0A9Q1H2P1"/>
<feature type="chain" id="PRO_5040291599" evidence="1">
    <location>
        <begin position="21"/>
        <end position="52"/>
    </location>
</feature>
<accession>A0A9Q1H2P1</accession>
<keyword evidence="1" id="KW-0732">Signal</keyword>
<dbReference type="EMBL" id="JAIZAY010000011">
    <property type="protein sequence ID" value="KAJ8033012.1"/>
    <property type="molecule type" value="Genomic_DNA"/>
</dbReference>
<evidence type="ECO:0000313" key="3">
    <source>
        <dbReference type="Proteomes" id="UP001152320"/>
    </source>
</evidence>
<protein>
    <submittedName>
        <fullName evidence="2">Uncharacterized protein</fullName>
    </submittedName>
</protein>
<evidence type="ECO:0000256" key="1">
    <source>
        <dbReference type="SAM" id="SignalP"/>
    </source>
</evidence>
<proteinExistence type="predicted"/>
<reference evidence="2" key="1">
    <citation type="submission" date="2021-10" db="EMBL/GenBank/DDBJ databases">
        <title>Tropical sea cucumber genome reveals ecological adaptation and Cuvierian tubules defense mechanism.</title>
        <authorList>
            <person name="Chen T."/>
        </authorList>
    </citation>
    <scope>NUCLEOTIDE SEQUENCE</scope>
    <source>
        <strain evidence="2">Nanhai2018</strain>
        <tissue evidence="2">Muscle</tissue>
    </source>
</reference>
<feature type="signal peptide" evidence="1">
    <location>
        <begin position="1"/>
        <end position="20"/>
    </location>
</feature>
<name>A0A9Q1H2P1_HOLLE</name>
<dbReference type="Proteomes" id="UP001152320">
    <property type="component" value="Chromosome 11"/>
</dbReference>
<comment type="caution">
    <text evidence="2">The sequence shown here is derived from an EMBL/GenBank/DDBJ whole genome shotgun (WGS) entry which is preliminary data.</text>
</comment>
<sequence>MARFIISLLMFALAVTMATAQTTPPPAPKMVTFCRNLSAVHFALLIATTTNV</sequence>
<evidence type="ECO:0000313" key="2">
    <source>
        <dbReference type="EMBL" id="KAJ8033012.1"/>
    </source>
</evidence>